<evidence type="ECO:0000313" key="10">
    <source>
        <dbReference type="Proteomes" id="UP001562425"/>
    </source>
</evidence>
<dbReference type="AlphaFoldDB" id="A0ABD1CCJ9"/>
<keyword evidence="5 7" id="KW-1133">Transmembrane helix</keyword>
<keyword evidence="3" id="KW-0547">Nucleotide-binding</keyword>
<keyword evidence="2 7" id="KW-0812">Transmembrane</keyword>
<name>A0ABD1CCJ9_CULPP</name>
<evidence type="ECO:0000256" key="4">
    <source>
        <dbReference type="ARBA" id="ARBA00022840"/>
    </source>
</evidence>
<evidence type="ECO:0000313" key="9">
    <source>
        <dbReference type="EMBL" id="KAL1374093.1"/>
    </source>
</evidence>
<proteinExistence type="predicted"/>
<dbReference type="InterPro" id="IPR050173">
    <property type="entry name" value="ABC_transporter_C-like"/>
</dbReference>
<keyword evidence="10" id="KW-1185">Reference proteome</keyword>
<dbReference type="InterPro" id="IPR011527">
    <property type="entry name" value="ABC1_TM_dom"/>
</dbReference>
<accession>A0ABD1CCJ9</accession>
<reference evidence="9 10" key="1">
    <citation type="submission" date="2024-05" db="EMBL/GenBank/DDBJ databases">
        <title>Culex pipiens pipiens assembly and annotation.</title>
        <authorList>
            <person name="Alout H."/>
            <person name="Durand T."/>
        </authorList>
    </citation>
    <scope>NUCLEOTIDE SEQUENCE [LARGE SCALE GENOMIC DNA]</scope>
    <source>
        <strain evidence="9">HA-2024</strain>
        <tissue evidence="9">Whole body</tissue>
    </source>
</reference>
<keyword evidence="1" id="KW-0813">Transport</keyword>
<dbReference type="Proteomes" id="UP001562425">
    <property type="component" value="Unassembled WGS sequence"/>
</dbReference>
<evidence type="ECO:0000256" key="6">
    <source>
        <dbReference type="ARBA" id="ARBA00023136"/>
    </source>
</evidence>
<evidence type="ECO:0000256" key="1">
    <source>
        <dbReference type="ARBA" id="ARBA00022448"/>
    </source>
</evidence>
<dbReference type="Pfam" id="PF00664">
    <property type="entry name" value="ABC_membrane"/>
    <property type="match status" value="1"/>
</dbReference>
<evidence type="ECO:0000259" key="8">
    <source>
        <dbReference type="PROSITE" id="PS50929"/>
    </source>
</evidence>
<dbReference type="GO" id="GO:0005524">
    <property type="term" value="F:ATP binding"/>
    <property type="evidence" value="ECO:0007669"/>
    <property type="project" value="UniProtKB-KW"/>
</dbReference>
<keyword evidence="6 7" id="KW-0472">Membrane</keyword>
<keyword evidence="4" id="KW-0067">ATP-binding</keyword>
<sequence>NCGQSASPDTLLTTLFTPLTLLPRVGSTMGGGGGGNLFGPRSHTPDLALPFDECHGEDVQLRRHHYSTRFRPMTADGRTRKGFSDGLVAGKSNSVFRTQSLQPVRDQEGPASIDERLLPAAPSLSPISSTLGSIQQQQQQRHQNAADCQRFRFTDPCGDWRKLSFRQIFTRLSSRRHRRIRRHSNPATLAGIGPGEFFKALRHFRRRKVVAGRRRIWVGCSSAVAVGGETLCGGFGPASRDHPAEDGSNRLINNATATEERKYGTIPARMYWLYLQSSGLRMVATFFVSALAQQGLRVYTDFWLQGWTDRNQHNEGELGRDVSGGQVGGDDVRYHFRVYALLSGLCIVLAAVSFPAGQRAGSNARRRLHRQLISSVLRNSIHFFQTVPLGRLMNRLSIDIAVVDKKIAATSQKLVQFVLLCLCAVLINSFVTPYFILLTVPICAVYWVVQKFYRCSSR</sequence>
<dbReference type="EMBL" id="JBEHCU010013675">
    <property type="protein sequence ID" value="KAL1374093.1"/>
    <property type="molecule type" value="Genomic_DNA"/>
</dbReference>
<dbReference type="PANTHER" id="PTHR24223:SF461">
    <property type="entry name" value="ATP-BINDING CASSETTE SUB-FAMILY C MEMBER SUR"/>
    <property type="match status" value="1"/>
</dbReference>
<feature type="non-terminal residue" evidence="9">
    <location>
        <position position="1"/>
    </location>
</feature>
<evidence type="ECO:0000256" key="7">
    <source>
        <dbReference type="SAM" id="Phobius"/>
    </source>
</evidence>
<dbReference type="Gene3D" id="1.20.1560.10">
    <property type="entry name" value="ABC transporter type 1, transmembrane domain"/>
    <property type="match status" value="1"/>
</dbReference>
<dbReference type="PROSITE" id="PS50929">
    <property type="entry name" value="ABC_TM1F"/>
    <property type="match status" value="1"/>
</dbReference>
<feature type="transmembrane region" description="Helical" evidence="7">
    <location>
        <begin position="271"/>
        <end position="292"/>
    </location>
</feature>
<feature type="transmembrane region" description="Helical" evidence="7">
    <location>
        <begin position="417"/>
        <end position="449"/>
    </location>
</feature>
<evidence type="ECO:0000256" key="3">
    <source>
        <dbReference type="ARBA" id="ARBA00022741"/>
    </source>
</evidence>
<feature type="transmembrane region" description="Helical" evidence="7">
    <location>
        <begin position="338"/>
        <end position="357"/>
    </location>
</feature>
<dbReference type="SUPFAM" id="SSF90123">
    <property type="entry name" value="ABC transporter transmembrane region"/>
    <property type="match status" value="1"/>
</dbReference>
<organism evidence="9 10">
    <name type="scientific">Culex pipiens pipiens</name>
    <name type="common">Northern house mosquito</name>
    <dbReference type="NCBI Taxonomy" id="38569"/>
    <lineage>
        <taxon>Eukaryota</taxon>
        <taxon>Metazoa</taxon>
        <taxon>Ecdysozoa</taxon>
        <taxon>Arthropoda</taxon>
        <taxon>Hexapoda</taxon>
        <taxon>Insecta</taxon>
        <taxon>Pterygota</taxon>
        <taxon>Neoptera</taxon>
        <taxon>Endopterygota</taxon>
        <taxon>Diptera</taxon>
        <taxon>Nematocera</taxon>
        <taxon>Culicoidea</taxon>
        <taxon>Culicidae</taxon>
        <taxon>Culicinae</taxon>
        <taxon>Culicini</taxon>
        <taxon>Culex</taxon>
        <taxon>Culex</taxon>
    </lineage>
</organism>
<protein>
    <recommendedName>
        <fullName evidence="8">ABC transmembrane type-1 domain-containing protein</fullName>
    </recommendedName>
</protein>
<evidence type="ECO:0000256" key="2">
    <source>
        <dbReference type="ARBA" id="ARBA00022692"/>
    </source>
</evidence>
<evidence type="ECO:0000256" key="5">
    <source>
        <dbReference type="ARBA" id="ARBA00022989"/>
    </source>
</evidence>
<dbReference type="InterPro" id="IPR036640">
    <property type="entry name" value="ABC1_TM_sf"/>
</dbReference>
<dbReference type="PANTHER" id="PTHR24223">
    <property type="entry name" value="ATP-BINDING CASSETTE SUB-FAMILY C"/>
    <property type="match status" value="1"/>
</dbReference>
<gene>
    <name evidence="9" type="ORF">pipiens_018281</name>
</gene>
<feature type="domain" description="ABC transmembrane type-1" evidence="8">
    <location>
        <begin position="287"/>
        <end position="458"/>
    </location>
</feature>
<comment type="caution">
    <text evidence="9">The sequence shown here is derived from an EMBL/GenBank/DDBJ whole genome shotgun (WGS) entry which is preliminary data.</text>
</comment>